<dbReference type="InterPro" id="IPR050190">
    <property type="entry name" value="UPF0213_domain"/>
</dbReference>
<organism evidence="2">
    <name type="scientific">marine sediment metagenome</name>
    <dbReference type="NCBI Taxonomy" id="412755"/>
    <lineage>
        <taxon>unclassified sequences</taxon>
        <taxon>metagenomes</taxon>
        <taxon>ecological metagenomes</taxon>
    </lineage>
</organism>
<evidence type="ECO:0000313" key="2">
    <source>
        <dbReference type="EMBL" id="GAH08501.1"/>
    </source>
</evidence>
<comment type="caution">
    <text evidence="2">The sequence shown here is derived from an EMBL/GenBank/DDBJ whole genome shotgun (WGS) entry which is preliminary data.</text>
</comment>
<name>X1CJI0_9ZZZZ</name>
<reference evidence="2" key="1">
    <citation type="journal article" date="2014" name="Front. Microbiol.">
        <title>High frequency of phylogenetically diverse reductive dehalogenase-homologous genes in deep subseafloor sedimentary metagenomes.</title>
        <authorList>
            <person name="Kawai M."/>
            <person name="Futagami T."/>
            <person name="Toyoda A."/>
            <person name="Takaki Y."/>
            <person name="Nishi S."/>
            <person name="Hori S."/>
            <person name="Arai W."/>
            <person name="Tsubouchi T."/>
            <person name="Morono Y."/>
            <person name="Uchiyama I."/>
            <person name="Ito T."/>
            <person name="Fujiyama A."/>
            <person name="Inagaki F."/>
            <person name="Takami H."/>
        </authorList>
    </citation>
    <scope>NUCLEOTIDE SEQUENCE</scope>
    <source>
        <strain evidence="2">Expedition CK06-06</strain>
    </source>
</reference>
<dbReference type="AlphaFoldDB" id="X1CJI0"/>
<dbReference type="PANTHER" id="PTHR34477:SF5">
    <property type="entry name" value="BSL5627 PROTEIN"/>
    <property type="match status" value="1"/>
</dbReference>
<evidence type="ECO:0000259" key="1">
    <source>
        <dbReference type="PROSITE" id="PS50164"/>
    </source>
</evidence>
<proteinExistence type="predicted"/>
<dbReference type="EMBL" id="BART01030900">
    <property type="protein sequence ID" value="GAH08501.1"/>
    <property type="molecule type" value="Genomic_DNA"/>
</dbReference>
<gene>
    <name evidence="2" type="ORF">S01H4_53810</name>
</gene>
<accession>X1CJI0</accession>
<dbReference type="CDD" id="cd10448">
    <property type="entry name" value="GIY-YIG_unchar_3"/>
    <property type="match status" value="1"/>
</dbReference>
<sequence>THPSVIPAKAGIQKKNIDNGNKLSSNILYNIKNQYCIYILANKRNGTLYIGVTSNLVERVYEHKNNMIEGFSKKYNIHKLVYYEITNDIESAIRREKKLKKWNRKWKINLIENSNP</sequence>
<dbReference type="SMART" id="SM00465">
    <property type="entry name" value="GIYc"/>
    <property type="match status" value="1"/>
</dbReference>
<dbReference type="InterPro" id="IPR035901">
    <property type="entry name" value="GIY-YIG_endonuc_sf"/>
</dbReference>
<dbReference type="Pfam" id="PF01541">
    <property type="entry name" value="GIY-YIG"/>
    <property type="match status" value="1"/>
</dbReference>
<protein>
    <recommendedName>
        <fullName evidence="1">GIY-YIG domain-containing protein</fullName>
    </recommendedName>
</protein>
<feature type="domain" description="GIY-YIG" evidence="1">
    <location>
        <begin position="33"/>
        <end position="110"/>
    </location>
</feature>
<dbReference type="SUPFAM" id="SSF82771">
    <property type="entry name" value="GIY-YIG endonuclease"/>
    <property type="match status" value="1"/>
</dbReference>
<dbReference type="Gene3D" id="3.40.1440.10">
    <property type="entry name" value="GIY-YIG endonuclease"/>
    <property type="match status" value="1"/>
</dbReference>
<dbReference type="PANTHER" id="PTHR34477">
    <property type="entry name" value="UPF0213 PROTEIN YHBQ"/>
    <property type="match status" value="1"/>
</dbReference>
<dbReference type="InterPro" id="IPR000305">
    <property type="entry name" value="GIY-YIG_endonuc"/>
</dbReference>
<feature type="non-terminal residue" evidence="2">
    <location>
        <position position="1"/>
    </location>
</feature>
<dbReference type="PROSITE" id="PS50164">
    <property type="entry name" value="GIY_YIG"/>
    <property type="match status" value="1"/>
</dbReference>